<reference evidence="1" key="1">
    <citation type="submission" date="2021-07" db="EMBL/GenBank/DDBJ databases">
        <authorList>
            <person name="Branca A.L. A."/>
        </authorList>
    </citation>
    <scope>NUCLEOTIDE SEQUENCE</scope>
</reference>
<dbReference type="SUPFAM" id="SSF48576">
    <property type="entry name" value="Terpenoid synthases"/>
    <property type="match status" value="1"/>
</dbReference>
<protein>
    <submittedName>
        <fullName evidence="1">Uncharacterized protein</fullName>
    </submittedName>
</protein>
<dbReference type="Proteomes" id="UP001153461">
    <property type="component" value="Unassembled WGS sequence"/>
</dbReference>
<proteinExistence type="predicted"/>
<gene>
    <name evidence="1" type="ORF">PNAL_LOCUS1069</name>
</gene>
<name>A0A9W4MME8_PENNA</name>
<accession>A0A9W4MME8</accession>
<evidence type="ECO:0000313" key="1">
    <source>
        <dbReference type="EMBL" id="CAG7971873.1"/>
    </source>
</evidence>
<organism evidence="1 2">
    <name type="scientific">Penicillium nalgiovense</name>
    <dbReference type="NCBI Taxonomy" id="60175"/>
    <lineage>
        <taxon>Eukaryota</taxon>
        <taxon>Fungi</taxon>
        <taxon>Dikarya</taxon>
        <taxon>Ascomycota</taxon>
        <taxon>Pezizomycotina</taxon>
        <taxon>Eurotiomycetes</taxon>
        <taxon>Eurotiomycetidae</taxon>
        <taxon>Eurotiales</taxon>
        <taxon>Aspergillaceae</taxon>
        <taxon>Penicillium</taxon>
    </lineage>
</organism>
<comment type="caution">
    <text evidence="1">The sequence shown here is derived from an EMBL/GenBank/DDBJ whole genome shotgun (WGS) entry which is preliminary data.</text>
</comment>
<dbReference type="OrthoDB" id="2861623at2759"/>
<evidence type="ECO:0000313" key="2">
    <source>
        <dbReference type="Proteomes" id="UP001153461"/>
    </source>
</evidence>
<dbReference type="Pfam" id="PF19086">
    <property type="entry name" value="Terpene_syn_C_2"/>
    <property type="match status" value="1"/>
</dbReference>
<dbReference type="Gene3D" id="1.10.600.10">
    <property type="entry name" value="Farnesyl Diphosphate Synthase"/>
    <property type="match status" value="1"/>
</dbReference>
<sequence length="162" mass="18745">MVSAYPLTTSLTARSTDIRGLLLEVDCGELTHNREGTRKYVKNTIDFLKWCLEPENYVPERTPCPIANFSHNSDCFQDIGKAMQTGQSKDALRRYADAMYDFVQSVEEAQDRRDARLPSWEKYIENRLHSIGAYPCIMAMDWVYDHQATRTMFRETAISCIM</sequence>
<dbReference type="InterPro" id="IPR008949">
    <property type="entry name" value="Isoprenoid_synthase_dom_sf"/>
</dbReference>
<dbReference type="EMBL" id="CAJVNV010000029">
    <property type="protein sequence ID" value="CAG7971873.1"/>
    <property type="molecule type" value="Genomic_DNA"/>
</dbReference>
<dbReference type="AlphaFoldDB" id="A0A9W4MME8"/>